<evidence type="ECO:0000259" key="4">
    <source>
        <dbReference type="Pfam" id="PF00501"/>
    </source>
</evidence>
<evidence type="ECO:0000256" key="3">
    <source>
        <dbReference type="SAM" id="MobiDB-lite"/>
    </source>
</evidence>
<name>A0ABQ2XLN6_9ACTN</name>
<organism evidence="5 6">
    <name type="scientific">Streptomyces lomondensis</name>
    <dbReference type="NCBI Taxonomy" id="68229"/>
    <lineage>
        <taxon>Bacteria</taxon>
        <taxon>Bacillati</taxon>
        <taxon>Actinomycetota</taxon>
        <taxon>Actinomycetes</taxon>
        <taxon>Kitasatosporales</taxon>
        <taxon>Streptomycetaceae</taxon>
        <taxon>Streptomyces</taxon>
    </lineage>
</organism>
<evidence type="ECO:0000256" key="1">
    <source>
        <dbReference type="ARBA" id="ARBA00006432"/>
    </source>
</evidence>
<protein>
    <recommendedName>
        <fullName evidence="4">AMP-dependent synthetase/ligase domain-containing protein</fullName>
    </recommendedName>
</protein>
<dbReference type="InterPro" id="IPR045851">
    <property type="entry name" value="AMP-bd_C_sf"/>
</dbReference>
<evidence type="ECO:0000256" key="2">
    <source>
        <dbReference type="ARBA" id="ARBA00022598"/>
    </source>
</evidence>
<evidence type="ECO:0000313" key="5">
    <source>
        <dbReference type="EMBL" id="GGX23095.1"/>
    </source>
</evidence>
<dbReference type="EMBL" id="BMWC01000011">
    <property type="protein sequence ID" value="GGX23095.1"/>
    <property type="molecule type" value="Genomic_DNA"/>
</dbReference>
<gene>
    <name evidence="5" type="ORF">GCM10010383_61650</name>
</gene>
<proteinExistence type="inferred from homology"/>
<evidence type="ECO:0000313" key="6">
    <source>
        <dbReference type="Proteomes" id="UP000617743"/>
    </source>
</evidence>
<keyword evidence="6" id="KW-1185">Reference proteome</keyword>
<comment type="caution">
    <text evidence="5">The sequence shown here is derived from an EMBL/GenBank/DDBJ whole genome shotgun (WGS) entry which is preliminary data.</text>
</comment>
<feature type="domain" description="AMP-dependent synthetase/ligase" evidence="4">
    <location>
        <begin position="84"/>
        <end position="125"/>
    </location>
</feature>
<sequence length="207" mass="22008">MFRSEYADVPPVDLPIHDAVLARAAEFGDVLALHSPDTVAFPTAFYAATRAGATVHPLATAQDVCDSATGHRPLIDMPATTAPEPQVAIDPAEDAAALPYPSGTTGTPKGVMLTHRQIATGAATGVEAERPIREGRSPAARGGGRSTSTRASSGARCMAAQRKPSRRRGYLSERVALYKRIRQVTFIDGVPRAASGKILRRRLRERA</sequence>
<dbReference type="PANTHER" id="PTHR24096">
    <property type="entry name" value="LONG-CHAIN-FATTY-ACID--COA LIGASE"/>
    <property type="match status" value="1"/>
</dbReference>
<dbReference type="InterPro" id="IPR042099">
    <property type="entry name" value="ANL_N_sf"/>
</dbReference>
<dbReference type="Gene3D" id="3.30.300.30">
    <property type="match status" value="1"/>
</dbReference>
<reference evidence="6" key="1">
    <citation type="journal article" date="2019" name="Int. J. Syst. Evol. Microbiol.">
        <title>The Global Catalogue of Microorganisms (GCM) 10K type strain sequencing project: providing services to taxonomists for standard genome sequencing and annotation.</title>
        <authorList>
            <consortium name="The Broad Institute Genomics Platform"/>
            <consortium name="The Broad Institute Genome Sequencing Center for Infectious Disease"/>
            <person name="Wu L."/>
            <person name="Ma J."/>
        </authorList>
    </citation>
    <scope>NUCLEOTIDE SEQUENCE [LARGE SCALE GENOMIC DNA]</scope>
    <source>
        <strain evidence="6">JCM 4866</strain>
    </source>
</reference>
<keyword evidence="2" id="KW-0436">Ligase</keyword>
<dbReference type="Pfam" id="PF00501">
    <property type="entry name" value="AMP-binding"/>
    <property type="match status" value="1"/>
</dbReference>
<dbReference type="SUPFAM" id="SSF56801">
    <property type="entry name" value="Acetyl-CoA synthetase-like"/>
    <property type="match status" value="2"/>
</dbReference>
<feature type="compositionally biased region" description="Low complexity" evidence="3">
    <location>
        <begin position="146"/>
        <end position="156"/>
    </location>
</feature>
<accession>A0ABQ2XLN6</accession>
<feature type="compositionally biased region" description="Basic and acidic residues" evidence="3">
    <location>
        <begin position="127"/>
        <end position="136"/>
    </location>
</feature>
<dbReference type="InterPro" id="IPR000873">
    <property type="entry name" value="AMP-dep_synth/lig_dom"/>
</dbReference>
<dbReference type="PANTHER" id="PTHR24096:SF149">
    <property type="entry name" value="AMP-BINDING DOMAIN-CONTAINING PROTEIN-RELATED"/>
    <property type="match status" value="1"/>
</dbReference>
<dbReference type="Gene3D" id="3.40.50.12780">
    <property type="entry name" value="N-terminal domain of ligase-like"/>
    <property type="match status" value="1"/>
</dbReference>
<comment type="similarity">
    <text evidence="1">Belongs to the ATP-dependent AMP-binding enzyme family.</text>
</comment>
<dbReference type="Proteomes" id="UP000617743">
    <property type="component" value="Unassembled WGS sequence"/>
</dbReference>
<feature type="region of interest" description="Disordered" evidence="3">
    <location>
        <begin position="124"/>
        <end position="166"/>
    </location>
</feature>